<reference evidence="2 3" key="1">
    <citation type="submission" date="2023-05" db="EMBL/GenBank/DDBJ databases">
        <title>Pseudoalteromonas ardens sp. nov., Pseudoalteromonas obscura sp. nov., and Pseudoalteromonas umbrosa sp. nov., isolated from the coral Montipora capitata.</title>
        <authorList>
            <person name="Thomas E.M."/>
            <person name="Smith E.M."/>
            <person name="Papke E."/>
            <person name="Shlafstein M.D."/>
            <person name="Oline D.K."/>
            <person name="Videau P."/>
            <person name="Saw J.H."/>
            <person name="Strangman W.K."/>
            <person name="Ushijima B."/>
        </authorList>
    </citation>
    <scope>NUCLEOTIDE SEQUENCE [LARGE SCALE GENOMIC DNA]</scope>
    <source>
        <strain evidence="2 3">P94</strain>
    </source>
</reference>
<gene>
    <name evidence="2" type="ORF">QNM18_22975</name>
</gene>
<dbReference type="EMBL" id="JASJUT010000013">
    <property type="protein sequence ID" value="MDK2597933.1"/>
    <property type="molecule type" value="Genomic_DNA"/>
</dbReference>
<evidence type="ECO:0000313" key="3">
    <source>
        <dbReference type="Proteomes" id="UP001231915"/>
    </source>
</evidence>
<feature type="region of interest" description="Disordered" evidence="1">
    <location>
        <begin position="1"/>
        <end position="23"/>
    </location>
</feature>
<accession>A0ABT7ESE7</accession>
<organism evidence="2 3">
    <name type="scientific">Pseudoalteromonas obscura</name>
    <dbReference type="NCBI Taxonomy" id="3048491"/>
    <lineage>
        <taxon>Bacteria</taxon>
        <taxon>Pseudomonadati</taxon>
        <taxon>Pseudomonadota</taxon>
        <taxon>Gammaproteobacteria</taxon>
        <taxon>Alteromonadales</taxon>
        <taxon>Pseudoalteromonadaceae</taxon>
        <taxon>Pseudoalteromonas</taxon>
    </lineage>
</organism>
<protein>
    <submittedName>
        <fullName evidence="2">Uncharacterized protein</fullName>
    </submittedName>
</protein>
<dbReference type="Proteomes" id="UP001231915">
    <property type="component" value="Unassembled WGS sequence"/>
</dbReference>
<evidence type="ECO:0000313" key="2">
    <source>
        <dbReference type="EMBL" id="MDK2597933.1"/>
    </source>
</evidence>
<keyword evidence="3" id="KW-1185">Reference proteome</keyword>
<proteinExistence type="predicted"/>
<dbReference type="RefSeq" id="WP_284138563.1">
    <property type="nucleotide sequence ID" value="NZ_JASJUT010000013.1"/>
</dbReference>
<evidence type="ECO:0000256" key="1">
    <source>
        <dbReference type="SAM" id="MobiDB-lite"/>
    </source>
</evidence>
<name>A0ABT7ESE7_9GAMM</name>
<sequence length="85" mass="9946">MVSQAYREGQGASSYSDNPYDKYSQEYNDFERGYTQKLKRRPDSAYRCESGPLHEGCEFSELKGSKFVEDKPRWNVNSYAEARKK</sequence>
<comment type="caution">
    <text evidence="2">The sequence shown here is derived from an EMBL/GenBank/DDBJ whole genome shotgun (WGS) entry which is preliminary data.</text>
</comment>